<name>A0A8K0QXD5_9PLEO</name>
<keyword evidence="3" id="KW-1185">Reference proteome</keyword>
<sequence>MPEGKSSIFSSHRLSTAFTSRLTGVVDKVEARKPSEVNRLSILTFPNPRSPKESPRSASLQDLFDSAVPAEAPTEPYLILENKYPALRSLRTDADIGDGLWICCHCHHENILRHWKGPFPFKYLSCARCNRKICSGCHSSEVLTPWPLGMIHAPRPTTGREIRYCHVCTTCGLSHRAEMEDTTLDFYGVTCAGCGTSSYGDWPRYHMGSVEPYRRDPDSSFAKLIDARADDAAKLAFQWEITALDSRSGSRLDCTNPG</sequence>
<protein>
    <recommendedName>
        <fullName evidence="1">Probable double zinc ribbon domain-containing protein</fullName>
    </recommendedName>
</protein>
<gene>
    <name evidence="2" type="ORF">FB567DRAFT_143619</name>
</gene>
<evidence type="ECO:0000313" key="2">
    <source>
        <dbReference type="EMBL" id="KAH7077160.1"/>
    </source>
</evidence>
<organism evidence="2 3">
    <name type="scientific">Paraphoma chrysanthemicola</name>
    <dbReference type="NCBI Taxonomy" id="798071"/>
    <lineage>
        <taxon>Eukaryota</taxon>
        <taxon>Fungi</taxon>
        <taxon>Dikarya</taxon>
        <taxon>Ascomycota</taxon>
        <taxon>Pezizomycotina</taxon>
        <taxon>Dothideomycetes</taxon>
        <taxon>Pleosporomycetidae</taxon>
        <taxon>Pleosporales</taxon>
        <taxon>Pleosporineae</taxon>
        <taxon>Phaeosphaeriaceae</taxon>
        <taxon>Paraphoma</taxon>
    </lineage>
</organism>
<dbReference type="Pfam" id="PF26652">
    <property type="entry name" value="Zn_ribbon_double"/>
    <property type="match status" value="1"/>
</dbReference>
<evidence type="ECO:0000259" key="1">
    <source>
        <dbReference type="Pfam" id="PF26652"/>
    </source>
</evidence>
<dbReference type="InterPro" id="IPR058253">
    <property type="entry name" value="Zn_ribbon_double"/>
</dbReference>
<dbReference type="OrthoDB" id="3765493at2759"/>
<accession>A0A8K0QXD5</accession>
<comment type="caution">
    <text evidence="2">The sequence shown here is derived from an EMBL/GenBank/DDBJ whole genome shotgun (WGS) entry which is preliminary data.</text>
</comment>
<feature type="domain" description="Probable double zinc ribbon" evidence="1">
    <location>
        <begin position="99"/>
        <end position="221"/>
    </location>
</feature>
<reference evidence="2" key="1">
    <citation type="journal article" date="2021" name="Nat. Commun.">
        <title>Genetic determinants of endophytism in the Arabidopsis root mycobiome.</title>
        <authorList>
            <person name="Mesny F."/>
            <person name="Miyauchi S."/>
            <person name="Thiergart T."/>
            <person name="Pickel B."/>
            <person name="Atanasova L."/>
            <person name="Karlsson M."/>
            <person name="Huettel B."/>
            <person name="Barry K.W."/>
            <person name="Haridas S."/>
            <person name="Chen C."/>
            <person name="Bauer D."/>
            <person name="Andreopoulos W."/>
            <person name="Pangilinan J."/>
            <person name="LaButti K."/>
            <person name="Riley R."/>
            <person name="Lipzen A."/>
            <person name="Clum A."/>
            <person name="Drula E."/>
            <person name="Henrissat B."/>
            <person name="Kohler A."/>
            <person name="Grigoriev I.V."/>
            <person name="Martin F.M."/>
            <person name="Hacquard S."/>
        </authorList>
    </citation>
    <scope>NUCLEOTIDE SEQUENCE</scope>
    <source>
        <strain evidence="2">MPI-SDFR-AT-0120</strain>
    </source>
</reference>
<dbReference type="EMBL" id="JAGMVJ010000018">
    <property type="protein sequence ID" value="KAH7077160.1"/>
    <property type="molecule type" value="Genomic_DNA"/>
</dbReference>
<dbReference type="AlphaFoldDB" id="A0A8K0QXD5"/>
<evidence type="ECO:0000313" key="3">
    <source>
        <dbReference type="Proteomes" id="UP000813461"/>
    </source>
</evidence>
<dbReference type="Proteomes" id="UP000813461">
    <property type="component" value="Unassembled WGS sequence"/>
</dbReference>
<proteinExistence type="predicted"/>